<sequence>MAPCVGIVLAGGRSSRMGRDKAGLLWHTGVTWAEHARQRLLSVCDDVHVSHADDLADLRSDFIGPLGGIESALTACMGRRCVFLPVDMPRVDESDLRVVTEVAEPHATYAQGWFPLMLTATPDVLATVQSILALPEARQRSVRALVEALQPNISIIDAAAPDRLKNINDPVELQAMGLGENTHG</sequence>
<keyword evidence="2" id="KW-0808">Transferase</keyword>
<dbReference type="PANTHER" id="PTHR19136">
    <property type="entry name" value="MOLYBDENUM COFACTOR GUANYLYLTRANSFERASE"/>
    <property type="match status" value="1"/>
</dbReference>
<dbReference type="InterPro" id="IPR029044">
    <property type="entry name" value="Nucleotide-diphossugar_trans"/>
</dbReference>
<dbReference type="CDD" id="cd02503">
    <property type="entry name" value="MobA"/>
    <property type="match status" value="1"/>
</dbReference>
<evidence type="ECO:0000259" key="8">
    <source>
        <dbReference type="Pfam" id="PF12804"/>
    </source>
</evidence>
<dbReference type="Pfam" id="PF12804">
    <property type="entry name" value="NTP_transf_3"/>
    <property type="match status" value="1"/>
</dbReference>
<keyword evidence="5" id="KW-0460">Magnesium</keyword>
<evidence type="ECO:0000313" key="9">
    <source>
        <dbReference type="EMBL" id="WLD59020.1"/>
    </source>
</evidence>
<dbReference type="GO" id="GO:0005525">
    <property type="term" value="F:GTP binding"/>
    <property type="evidence" value="ECO:0007669"/>
    <property type="project" value="UniProtKB-KW"/>
</dbReference>
<keyword evidence="7" id="KW-0501">Molybdenum cofactor biosynthesis</keyword>
<dbReference type="EMBL" id="CP101717">
    <property type="protein sequence ID" value="WLD59020.1"/>
    <property type="molecule type" value="Genomic_DNA"/>
</dbReference>
<evidence type="ECO:0000256" key="4">
    <source>
        <dbReference type="ARBA" id="ARBA00022741"/>
    </source>
</evidence>
<dbReference type="AlphaFoldDB" id="A0AB38YIK9"/>
<proteinExistence type="predicted"/>
<dbReference type="Gene3D" id="3.90.550.10">
    <property type="entry name" value="Spore Coat Polysaccharide Biosynthesis Protein SpsA, Chain A"/>
    <property type="match status" value="1"/>
</dbReference>
<organism evidence="9">
    <name type="scientific">Salinispirillum sp. LH 10-3-1</name>
    <dbReference type="NCBI Taxonomy" id="2952525"/>
    <lineage>
        <taxon>Bacteria</taxon>
        <taxon>Pseudomonadati</taxon>
        <taxon>Pseudomonadota</taxon>
        <taxon>Gammaproteobacteria</taxon>
        <taxon>Oceanospirillales</taxon>
        <taxon>Saccharospirillaceae</taxon>
        <taxon>Salinispirillum</taxon>
    </lineage>
</organism>
<keyword evidence="1" id="KW-0963">Cytoplasm</keyword>
<reference evidence="9" key="1">
    <citation type="submission" date="2022-07" db="EMBL/GenBank/DDBJ databases">
        <title>Complete genome sequence of Salinispirillum sp. LH10-3-1 capable of multiple carbohydrate inversion isolated from a soda lake.</title>
        <authorList>
            <person name="Liu J."/>
            <person name="Zhai Y."/>
            <person name="Zhang H."/>
            <person name="Yang H."/>
            <person name="Qu J."/>
            <person name="Li J."/>
        </authorList>
    </citation>
    <scope>NUCLEOTIDE SEQUENCE</scope>
    <source>
        <strain evidence="9">LH 10-3-1</strain>
    </source>
</reference>
<keyword evidence="4" id="KW-0547">Nucleotide-binding</keyword>
<evidence type="ECO:0000256" key="1">
    <source>
        <dbReference type="ARBA" id="ARBA00022490"/>
    </source>
</evidence>
<gene>
    <name evidence="9" type="ORF">NFC81_04350</name>
</gene>
<keyword evidence="6" id="KW-0342">GTP-binding</keyword>
<dbReference type="GO" id="GO:0016779">
    <property type="term" value="F:nucleotidyltransferase activity"/>
    <property type="evidence" value="ECO:0007669"/>
    <property type="project" value="UniProtKB-KW"/>
</dbReference>
<evidence type="ECO:0000256" key="2">
    <source>
        <dbReference type="ARBA" id="ARBA00022679"/>
    </source>
</evidence>
<dbReference type="RefSeq" id="WP_304996312.1">
    <property type="nucleotide sequence ID" value="NZ_CP101717.1"/>
</dbReference>
<feature type="domain" description="MobA-like NTP transferase" evidence="8">
    <location>
        <begin position="6"/>
        <end position="129"/>
    </location>
</feature>
<dbReference type="SUPFAM" id="SSF53448">
    <property type="entry name" value="Nucleotide-diphospho-sugar transferases"/>
    <property type="match status" value="1"/>
</dbReference>
<dbReference type="InterPro" id="IPR013482">
    <property type="entry name" value="Molybde_CF_guanTrfase"/>
</dbReference>
<evidence type="ECO:0000256" key="3">
    <source>
        <dbReference type="ARBA" id="ARBA00022723"/>
    </source>
</evidence>
<keyword evidence="3" id="KW-0479">Metal-binding</keyword>
<evidence type="ECO:0000256" key="6">
    <source>
        <dbReference type="ARBA" id="ARBA00023134"/>
    </source>
</evidence>
<evidence type="ECO:0000256" key="7">
    <source>
        <dbReference type="ARBA" id="ARBA00023150"/>
    </source>
</evidence>
<accession>A0AB38YIK9</accession>
<keyword evidence="9" id="KW-0548">Nucleotidyltransferase</keyword>
<name>A0AB38YIK9_9GAMM</name>
<protein>
    <submittedName>
        <fullName evidence="9">Molybdenum cofactor guanylyltransferase</fullName>
    </submittedName>
</protein>
<dbReference type="GO" id="GO:0006777">
    <property type="term" value="P:Mo-molybdopterin cofactor biosynthetic process"/>
    <property type="evidence" value="ECO:0007669"/>
    <property type="project" value="UniProtKB-KW"/>
</dbReference>
<dbReference type="GO" id="GO:0046872">
    <property type="term" value="F:metal ion binding"/>
    <property type="evidence" value="ECO:0007669"/>
    <property type="project" value="UniProtKB-KW"/>
</dbReference>
<evidence type="ECO:0000256" key="5">
    <source>
        <dbReference type="ARBA" id="ARBA00022842"/>
    </source>
</evidence>
<dbReference type="PANTHER" id="PTHR19136:SF81">
    <property type="entry name" value="MOLYBDENUM COFACTOR GUANYLYLTRANSFERASE"/>
    <property type="match status" value="1"/>
</dbReference>
<dbReference type="InterPro" id="IPR025877">
    <property type="entry name" value="MobA-like_NTP_Trfase"/>
</dbReference>